<dbReference type="AlphaFoldDB" id="A0A183V0K4"/>
<proteinExistence type="predicted"/>
<gene>
    <name evidence="3" type="ORF">TCNE_LOCUS14274</name>
</gene>
<name>A0A183V0K4_TOXCA</name>
<dbReference type="Proteomes" id="UP000050794">
    <property type="component" value="Unassembled WGS sequence"/>
</dbReference>
<dbReference type="Pfam" id="PF25527">
    <property type="entry name" value="GBD-like_ZMIZ1_ZMIZ2"/>
    <property type="match status" value="1"/>
</dbReference>
<protein>
    <submittedName>
        <fullName evidence="5">Zinc finger MIZ domain-containing protein 1</fullName>
    </submittedName>
</protein>
<evidence type="ECO:0000313" key="4">
    <source>
        <dbReference type="Proteomes" id="UP000050794"/>
    </source>
</evidence>
<evidence type="ECO:0000313" key="5">
    <source>
        <dbReference type="WBParaSite" id="TCNE_0001427401-mRNA-1"/>
    </source>
</evidence>
<feature type="compositionally biased region" description="Polar residues" evidence="1">
    <location>
        <begin position="8"/>
        <end position="19"/>
    </location>
</feature>
<feature type="compositionally biased region" description="Polar residues" evidence="1">
    <location>
        <begin position="130"/>
        <end position="141"/>
    </location>
</feature>
<feature type="domain" description="ZMIZ1/ZMIZ2 GBD-like" evidence="2">
    <location>
        <begin position="382"/>
        <end position="460"/>
    </location>
</feature>
<reference evidence="5" key="1">
    <citation type="submission" date="2016-06" db="UniProtKB">
        <authorList>
            <consortium name="WormBaseParasite"/>
        </authorList>
    </citation>
    <scope>IDENTIFICATION</scope>
</reference>
<sequence>MSYDYGSSEGTLGESSVQEPSELMWSSGGTTMAVGGPVNAPQSSPSYGPVASDYANMAAMSVRSPVAGMQDMQAQQMQQMNANAMRYPQYMHGQVASPSFMGSAAASQQSSYPVDPAGARPGSYPPQPQPNTMTSMAQSPTYEQASCRPFQTMVGCMPQGYGMMQQQQQQMMMAQSSALSYRSQQPYPTVQQMRAYGQQRAMLMQQQQQQAMFDAPIYPCGIPSATQRTPGMPGMGTPMCGNGPQMRQIMMPTPNGMMIPAGAAPMPQAYSRSRNGVAASISPGYPTGAPTYPQGQSMMIRAGPPMLYSQLQHEMTRQQVVAYANPNAMMRDPSDPMSRMSLPFPNEPKMAVPVELQRFTWLYLFSLPASFIFYVACWDERKGELDLQLKCFQHGDKKQLQQYNIWPTMPNQNTESSVKVFINNVSVPITALDRALYVGRLCVVGLNKLIITVTSCVCRGVYMGSGRFTRPPSFSGAERLYGGLPSCLRAEQSTCFR</sequence>
<evidence type="ECO:0000256" key="1">
    <source>
        <dbReference type="SAM" id="MobiDB-lite"/>
    </source>
</evidence>
<accession>A0A183V0K4</accession>
<organism evidence="4 5">
    <name type="scientific">Toxocara canis</name>
    <name type="common">Canine roundworm</name>
    <dbReference type="NCBI Taxonomy" id="6265"/>
    <lineage>
        <taxon>Eukaryota</taxon>
        <taxon>Metazoa</taxon>
        <taxon>Ecdysozoa</taxon>
        <taxon>Nematoda</taxon>
        <taxon>Chromadorea</taxon>
        <taxon>Rhabditida</taxon>
        <taxon>Spirurina</taxon>
        <taxon>Ascaridomorpha</taxon>
        <taxon>Ascaridoidea</taxon>
        <taxon>Toxocaridae</taxon>
        <taxon>Toxocara</taxon>
    </lineage>
</organism>
<dbReference type="InterPro" id="IPR057847">
    <property type="entry name" value="ZMIZ1/ZMIZ2_GBD-like"/>
</dbReference>
<evidence type="ECO:0000313" key="3">
    <source>
        <dbReference type="EMBL" id="VDM45595.1"/>
    </source>
</evidence>
<evidence type="ECO:0000259" key="2">
    <source>
        <dbReference type="Pfam" id="PF25527"/>
    </source>
</evidence>
<reference evidence="3 4" key="2">
    <citation type="submission" date="2018-11" db="EMBL/GenBank/DDBJ databases">
        <authorList>
            <consortium name="Pathogen Informatics"/>
        </authorList>
    </citation>
    <scope>NUCLEOTIDE SEQUENCE [LARGE SCALE GENOMIC DNA]</scope>
</reference>
<feature type="region of interest" description="Disordered" evidence="1">
    <location>
        <begin position="1"/>
        <end position="22"/>
    </location>
</feature>
<feature type="region of interest" description="Disordered" evidence="1">
    <location>
        <begin position="101"/>
        <end position="141"/>
    </location>
</feature>
<dbReference type="WBParaSite" id="TCNE_0001427401-mRNA-1">
    <property type="protein sequence ID" value="TCNE_0001427401-mRNA-1"/>
    <property type="gene ID" value="TCNE_0001427401"/>
</dbReference>
<keyword evidence="4" id="KW-1185">Reference proteome</keyword>
<dbReference type="EMBL" id="UYWY01022161">
    <property type="protein sequence ID" value="VDM45595.1"/>
    <property type="molecule type" value="Genomic_DNA"/>
</dbReference>